<dbReference type="CDD" id="cd00009">
    <property type="entry name" value="AAA"/>
    <property type="match status" value="1"/>
</dbReference>
<dbReference type="Gene3D" id="1.10.8.60">
    <property type="match status" value="1"/>
</dbReference>
<evidence type="ECO:0000256" key="3">
    <source>
        <dbReference type="ARBA" id="ARBA00023015"/>
    </source>
</evidence>
<dbReference type="PANTHER" id="PTHR32071:SF57">
    <property type="entry name" value="C4-DICARBOXYLATE TRANSPORT TRANSCRIPTIONAL REGULATORY PROTEIN DCTD"/>
    <property type="match status" value="1"/>
</dbReference>
<keyword evidence="1" id="KW-0547">Nucleotide-binding</keyword>
<keyword evidence="4" id="KW-0804">Transcription</keyword>
<keyword evidence="2" id="KW-0067">ATP-binding</keyword>
<dbReference type="PROSITE" id="PS50045">
    <property type="entry name" value="SIGMA54_INTERACT_4"/>
    <property type="match status" value="1"/>
</dbReference>
<dbReference type="Gene3D" id="1.10.10.60">
    <property type="entry name" value="Homeodomain-like"/>
    <property type="match status" value="1"/>
</dbReference>
<accession>A0ABU9K7I9</accession>
<dbReference type="Pfam" id="PF25601">
    <property type="entry name" value="AAA_lid_14"/>
    <property type="match status" value="1"/>
</dbReference>
<dbReference type="InterPro" id="IPR002197">
    <property type="entry name" value="HTH_Fis"/>
</dbReference>
<dbReference type="InterPro" id="IPR003593">
    <property type="entry name" value="AAA+_ATPase"/>
</dbReference>
<dbReference type="SUPFAM" id="SSF55781">
    <property type="entry name" value="GAF domain-like"/>
    <property type="match status" value="1"/>
</dbReference>
<dbReference type="Gene3D" id="3.40.50.300">
    <property type="entry name" value="P-loop containing nucleotide triphosphate hydrolases"/>
    <property type="match status" value="1"/>
</dbReference>
<dbReference type="Pfam" id="PF02954">
    <property type="entry name" value="HTH_8"/>
    <property type="match status" value="1"/>
</dbReference>
<dbReference type="SMART" id="SM00382">
    <property type="entry name" value="AAA"/>
    <property type="match status" value="1"/>
</dbReference>
<evidence type="ECO:0000313" key="7">
    <source>
        <dbReference type="Proteomes" id="UP001389717"/>
    </source>
</evidence>
<keyword evidence="3" id="KW-0805">Transcription regulation</keyword>
<organism evidence="6 7">
    <name type="scientific">Rossellomorea oryzaecorticis</name>
    <dbReference type="NCBI Taxonomy" id="1396505"/>
    <lineage>
        <taxon>Bacteria</taxon>
        <taxon>Bacillati</taxon>
        <taxon>Bacillota</taxon>
        <taxon>Bacilli</taxon>
        <taxon>Bacillales</taxon>
        <taxon>Bacillaceae</taxon>
        <taxon>Rossellomorea</taxon>
    </lineage>
</organism>
<sequence length="596" mass="67484">MDLMDIQPSVQNIADAIAAVLKIEVEIANHQFVRVAGTGENKGGVLHQMEGNLVYQSALRTNSPVIIENPGFESVCERCLFYQNCSETGEICCPITYKGEPIGVIGLLAFNEEQRIRLFRNTEDILKFLKKMANLLASKLHENEMLQMLANNSLKMTKMMNLVKQGIILIDEQGNLAEMNVKAKTLLGINEDADSEHANVVYNLLKALDYNNQEKRQKISIILDGREQLLFVTLQKLITSHRSTEFLLIVEAVEEIQQLADIAIEEKKKAFEHIIGISPQLKEVKEYAFKASQSHSSILILGESGTGKEEFAKAIHKASPRKDQPLITVNCGAIPEHLLESELFGYEKGAFTGANQAGKPGKFELANKGTIFLDEIGEMPPQLQVKLLRVLQQGEVERLGGTKTKTVDVRVIAATNRNLQAMVENELFREDLYFRLNVIPMMIPALRSRKEDILALSDYFIKEFNKQFQTQVLGFGKEVKELMINHQWKGNIRELKNFIEYLFNFVQEGWITLEGSGAIISRKLDIKRQERSAYIPSFSLEKMEKETIEKALLYIKKNNLPIEKASELLSIGRATLYRKIKKYQIDTGSHFDTSVM</sequence>
<dbReference type="InterPro" id="IPR025943">
    <property type="entry name" value="Sigma_54_int_dom_ATP-bd_2"/>
</dbReference>
<dbReference type="PROSITE" id="PS00676">
    <property type="entry name" value="SIGMA54_INTERACT_2"/>
    <property type="match status" value="1"/>
</dbReference>
<evidence type="ECO:0000256" key="4">
    <source>
        <dbReference type="ARBA" id="ARBA00023163"/>
    </source>
</evidence>
<evidence type="ECO:0000256" key="2">
    <source>
        <dbReference type="ARBA" id="ARBA00022840"/>
    </source>
</evidence>
<dbReference type="InterPro" id="IPR027417">
    <property type="entry name" value="P-loop_NTPase"/>
</dbReference>
<dbReference type="RefSeq" id="WP_341981961.1">
    <property type="nucleotide sequence ID" value="NZ_JBBYAF010000010.1"/>
</dbReference>
<dbReference type="Pfam" id="PF00158">
    <property type="entry name" value="Sigma54_activat"/>
    <property type="match status" value="1"/>
</dbReference>
<evidence type="ECO:0000313" key="6">
    <source>
        <dbReference type="EMBL" id="MEL3972059.1"/>
    </source>
</evidence>
<gene>
    <name evidence="6" type="ORF">AAEO50_07195</name>
</gene>
<comment type="caution">
    <text evidence="6">The sequence shown here is derived from an EMBL/GenBank/DDBJ whole genome shotgun (WGS) entry which is preliminary data.</text>
</comment>
<dbReference type="InterPro" id="IPR009057">
    <property type="entry name" value="Homeodomain-like_sf"/>
</dbReference>
<dbReference type="InterPro" id="IPR029016">
    <property type="entry name" value="GAF-like_dom_sf"/>
</dbReference>
<evidence type="ECO:0000256" key="1">
    <source>
        <dbReference type="ARBA" id="ARBA00022741"/>
    </source>
</evidence>
<dbReference type="Gene3D" id="3.30.450.40">
    <property type="match status" value="1"/>
</dbReference>
<dbReference type="PANTHER" id="PTHR32071">
    <property type="entry name" value="TRANSCRIPTIONAL REGULATORY PROTEIN"/>
    <property type="match status" value="1"/>
</dbReference>
<proteinExistence type="predicted"/>
<dbReference type="InterPro" id="IPR002078">
    <property type="entry name" value="Sigma_54_int"/>
</dbReference>
<dbReference type="SUPFAM" id="SSF46689">
    <property type="entry name" value="Homeodomain-like"/>
    <property type="match status" value="1"/>
</dbReference>
<dbReference type="InterPro" id="IPR058031">
    <property type="entry name" value="AAA_lid_NorR"/>
</dbReference>
<evidence type="ECO:0000259" key="5">
    <source>
        <dbReference type="PROSITE" id="PS50045"/>
    </source>
</evidence>
<protein>
    <submittedName>
        <fullName evidence="6">Sigma 54-interacting transcriptional regulator</fullName>
    </submittedName>
</protein>
<dbReference type="SUPFAM" id="SSF52540">
    <property type="entry name" value="P-loop containing nucleoside triphosphate hydrolases"/>
    <property type="match status" value="1"/>
</dbReference>
<reference evidence="6 7" key="1">
    <citation type="submission" date="2024-04" db="EMBL/GenBank/DDBJ databases">
        <title>Bacillus oryzaecorticis sp. nov., a moderately halophilic bacterium isolated from rice husks.</title>
        <authorList>
            <person name="Zhu H.-S."/>
        </authorList>
    </citation>
    <scope>NUCLEOTIDE SEQUENCE [LARGE SCALE GENOMIC DNA]</scope>
    <source>
        <strain evidence="6 7">ZC255</strain>
    </source>
</reference>
<dbReference type="Proteomes" id="UP001389717">
    <property type="component" value="Unassembled WGS sequence"/>
</dbReference>
<name>A0ABU9K7I9_9BACI</name>
<dbReference type="EMBL" id="JBBYAF010000010">
    <property type="protein sequence ID" value="MEL3972059.1"/>
    <property type="molecule type" value="Genomic_DNA"/>
</dbReference>
<dbReference type="InterPro" id="IPR025662">
    <property type="entry name" value="Sigma_54_int_dom_ATP-bd_1"/>
</dbReference>
<feature type="domain" description="Sigma-54 factor interaction" evidence="5">
    <location>
        <begin position="274"/>
        <end position="504"/>
    </location>
</feature>
<keyword evidence="7" id="KW-1185">Reference proteome</keyword>
<dbReference type="PROSITE" id="PS00675">
    <property type="entry name" value="SIGMA54_INTERACT_1"/>
    <property type="match status" value="1"/>
</dbReference>